<keyword evidence="3" id="KW-0804">Transcription</keyword>
<dbReference type="SUPFAM" id="SSF46689">
    <property type="entry name" value="Homeodomain-like"/>
    <property type="match status" value="1"/>
</dbReference>
<keyword evidence="2" id="KW-0238">DNA-binding</keyword>
<dbReference type="PROSITE" id="PS00041">
    <property type="entry name" value="HTH_ARAC_FAMILY_1"/>
    <property type="match status" value="1"/>
</dbReference>
<dbReference type="Pfam" id="PF12833">
    <property type="entry name" value="HTH_18"/>
    <property type="match status" value="1"/>
</dbReference>
<proteinExistence type="predicted"/>
<organism evidence="5 6">
    <name type="scientific">Paenibacillus shirakamiensis</name>
    <dbReference type="NCBI Taxonomy" id="1265935"/>
    <lineage>
        <taxon>Bacteria</taxon>
        <taxon>Bacillati</taxon>
        <taxon>Bacillota</taxon>
        <taxon>Bacilli</taxon>
        <taxon>Bacillales</taxon>
        <taxon>Paenibacillaceae</taxon>
        <taxon>Paenibacillus</taxon>
    </lineage>
</organism>
<dbReference type="Proteomes" id="UP001519288">
    <property type="component" value="Unassembled WGS sequence"/>
</dbReference>
<dbReference type="RefSeq" id="WP_209862121.1">
    <property type="nucleotide sequence ID" value="NZ_JAGGLD010000003.1"/>
</dbReference>
<evidence type="ECO:0000256" key="2">
    <source>
        <dbReference type="ARBA" id="ARBA00023125"/>
    </source>
</evidence>
<dbReference type="PANTHER" id="PTHR43280">
    <property type="entry name" value="ARAC-FAMILY TRANSCRIPTIONAL REGULATOR"/>
    <property type="match status" value="1"/>
</dbReference>
<dbReference type="PROSITE" id="PS01124">
    <property type="entry name" value="HTH_ARAC_FAMILY_2"/>
    <property type="match status" value="1"/>
</dbReference>
<dbReference type="InterPro" id="IPR037923">
    <property type="entry name" value="HTH-like"/>
</dbReference>
<dbReference type="Pfam" id="PF02311">
    <property type="entry name" value="AraC_binding"/>
    <property type="match status" value="1"/>
</dbReference>
<evidence type="ECO:0000259" key="4">
    <source>
        <dbReference type="PROSITE" id="PS01124"/>
    </source>
</evidence>
<name>A0ABS4JHL3_9BACL</name>
<reference evidence="5 6" key="1">
    <citation type="submission" date="2021-03" db="EMBL/GenBank/DDBJ databases">
        <title>Genomic Encyclopedia of Type Strains, Phase IV (KMG-IV): sequencing the most valuable type-strain genomes for metagenomic binning, comparative biology and taxonomic classification.</title>
        <authorList>
            <person name="Goeker M."/>
        </authorList>
    </citation>
    <scope>NUCLEOTIDE SEQUENCE [LARGE SCALE GENOMIC DNA]</scope>
    <source>
        <strain evidence="5 6">DSM 26806</strain>
    </source>
</reference>
<evidence type="ECO:0000313" key="5">
    <source>
        <dbReference type="EMBL" id="MBP2001203.1"/>
    </source>
</evidence>
<dbReference type="EMBL" id="JAGGLD010000003">
    <property type="protein sequence ID" value="MBP2001203.1"/>
    <property type="molecule type" value="Genomic_DNA"/>
</dbReference>
<dbReference type="InterPro" id="IPR009057">
    <property type="entry name" value="Homeodomain-like_sf"/>
</dbReference>
<gene>
    <name evidence="5" type="ORF">J2Z69_002246</name>
</gene>
<dbReference type="InterPro" id="IPR003313">
    <property type="entry name" value="AraC-bd"/>
</dbReference>
<accession>A0ABS4JHL3</accession>
<dbReference type="SMART" id="SM00342">
    <property type="entry name" value="HTH_ARAC"/>
    <property type="match status" value="1"/>
</dbReference>
<dbReference type="PANTHER" id="PTHR43280:SF30">
    <property type="entry name" value="MMSAB OPERON REGULATORY PROTEIN"/>
    <property type="match status" value="1"/>
</dbReference>
<keyword evidence="6" id="KW-1185">Reference proteome</keyword>
<sequence length="282" mass="32624">MTTHMDYVISKSSTRIIDLKMDPSKLRVPFIRIGQVGHLPDRFLFREKASFESWAIVYIARGTGVYQADQGGEQRIMGGDVFFFTDQAHYRFGPDVGTSWDEYYINIYGSRIQEWVEQELLTPGLLLHVGRHEKWTHKLENVFDLMESGVPANADRAALQLESMLFEFKLAAEGVSALDGTWESVRRDLEEAIYGTMNPQDLAEKYHVSLSTLRRLVRHHTGYPLHDYIQRLKISEAKQLLLNTDMQIKEIALKLNFQDPLYFSRRFKRFAGIPANEFRGSI</sequence>
<keyword evidence="1" id="KW-0805">Transcription regulation</keyword>
<dbReference type="Gene3D" id="1.10.10.60">
    <property type="entry name" value="Homeodomain-like"/>
    <property type="match status" value="1"/>
</dbReference>
<protein>
    <submittedName>
        <fullName evidence="5">AraC-like DNA-binding protein</fullName>
    </submittedName>
</protein>
<dbReference type="InterPro" id="IPR018060">
    <property type="entry name" value="HTH_AraC"/>
</dbReference>
<evidence type="ECO:0000256" key="1">
    <source>
        <dbReference type="ARBA" id="ARBA00023015"/>
    </source>
</evidence>
<dbReference type="InterPro" id="IPR018062">
    <property type="entry name" value="HTH_AraC-typ_CS"/>
</dbReference>
<evidence type="ECO:0000313" key="6">
    <source>
        <dbReference type="Proteomes" id="UP001519288"/>
    </source>
</evidence>
<dbReference type="SUPFAM" id="SSF51215">
    <property type="entry name" value="Regulatory protein AraC"/>
    <property type="match status" value="1"/>
</dbReference>
<comment type="caution">
    <text evidence="5">The sequence shown here is derived from an EMBL/GenBank/DDBJ whole genome shotgun (WGS) entry which is preliminary data.</text>
</comment>
<feature type="domain" description="HTH araC/xylS-type" evidence="4">
    <location>
        <begin position="183"/>
        <end position="281"/>
    </location>
</feature>
<evidence type="ECO:0000256" key="3">
    <source>
        <dbReference type="ARBA" id="ARBA00023163"/>
    </source>
</evidence>